<sequence>MSSVAQIGFKRPPPILSLLYGTRTQPPGSRIYKPLPPRTIRLLKLLPSNDADPIIALWLEHIPLEDAGPYDVLSYAWGDAVKDKDDKVILLNGMSIRVTTSLFNTLRRLRDTRVVQAFWIDALCVDQMDLADRRQHIGLIPSIYTRAEEVVMWSGERGDVNRGMLFKRAMARREAARHKTLLERPLEKVPVALCGEGEEVVGLWERGRGDLEKRLGGPGVDDVCSEA</sequence>
<evidence type="ECO:0000313" key="3">
    <source>
        <dbReference type="Proteomes" id="UP001642720"/>
    </source>
</evidence>
<protein>
    <recommendedName>
        <fullName evidence="1">Heterokaryon incompatibility domain-containing protein</fullName>
    </recommendedName>
</protein>
<name>A0ABY2H2Y4_9HYPO</name>
<proteinExistence type="predicted"/>
<dbReference type="EMBL" id="PPTA01000006">
    <property type="protein sequence ID" value="TFB02600.1"/>
    <property type="molecule type" value="Genomic_DNA"/>
</dbReference>
<dbReference type="InterPro" id="IPR052895">
    <property type="entry name" value="HetReg/Transcr_Mod"/>
</dbReference>
<keyword evidence="3" id="KW-1185">Reference proteome</keyword>
<evidence type="ECO:0000259" key="1">
    <source>
        <dbReference type="Pfam" id="PF06985"/>
    </source>
</evidence>
<dbReference type="Pfam" id="PF06985">
    <property type="entry name" value="HET"/>
    <property type="match status" value="1"/>
</dbReference>
<dbReference type="InterPro" id="IPR010730">
    <property type="entry name" value="HET"/>
</dbReference>
<dbReference type="GeneID" id="300577115"/>
<dbReference type="RefSeq" id="XP_073558801.1">
    <property type="nucleotide sequence ID" value="XM_073702665.1"/>
</dbReference>
<feature type="domain" description="Heterokaryon incompatibility" evidence="1">
    <location>
        <begin position="70"/>
        <end position="180"/>
    </location>
</feature>
<accession>A0ABY2H2Y4</accession>
<gene>
    <name evidence="2" type="ORF">CCMA1212_005404</name>
</gene>
<dbReference type="Proteomes" id="UP001642720">
    <property type="component" value="Unassembled WGS sequence"/>
</dbReference>
<comment type="caution">
    <text evidence="2">The sequence shown here is derived from an EMBL/GenBank/DDBJ whole genome shotgun (WGS) entry which is preliminary data.</text>
</comment>
<dbReference type="PANTHER" id="PTHR24148:SF64">
    <property type="entry name" value="HETEROKARYON INCOMPATIBILITY DOMAIN-CONTAINING PROTEIN"/>
    <property type="match status" value="1"/>
</dbReference>
<reference evidence="2 3" key="1">
    <citation type="submission" date="2018-01" db="EMBL/GenBank/DDBJ databases">
        <title>Genome characterization of the sugarcane-associated fungus Trichoderma ghanense CCMA-1212 and their application in lignocelulose bioconversion.</title>
        <authorList>
            <person name="Steindorff A.S."/>
            <person name="Mendes T.D."/>
            <person name="Vilela E.S.D."/>
            <person name="Rodrigues D.S."/>
            <person name="Formighieri E.F."/>
            <person name="Melo I.S."/>
            <person name="Favaro L.C.L."/>
        </authorList>
    </citation>
    <scope>NUCLEOTIDE SEQUENCE [LARGE SCALE GENOMIC DNA]</scope>
    <source>
        <strain evidence="2 3">CCMA-1212</strain>
    </source>
</reference>
<dbReference type="PANTHER" id="PTHR24148">
    <property type="entry name" value="ANKYRIN REPEAT DOMAIN-CONTAINING PROTEIN 39 HOMOLOG-RELATED"/>
    <property type="match status" value="1"/>
</dbReference>
<evidence type="ECO:0000313" key="2">
    <source>
        <dbReference type="EMBL" id="TFB02600.1"/>
    </source>
</evidence>
<organism evidence="2 3">
    <name type="scientific">Trichoderma ghanense</name>
    <dbReference type="NCBI Taxonomy" id="65468"/>
    <lineage>
        <taxon>Eukaryota</taxon>
        <taxon>Fungi</taxon>
        <taxon>Dikarya</taxon>
        <taxon>Ascomycota</taxon>
        <taxon>Pezizomycotina</taxon>
        <taxon>Sordariomycetes</taxon>
        <taxon>Hypocreomycetidae</taxon>
        <taxon>Hypocreales</taxon>
        <taxon>Hypocreaceae</taxon>
        <taxon>Trichoderma</taxon>
    </lineage>
</organism>